<evidence type="ECO:0000313" key="2">
    <source>
        <dbReference type="Proteomes" id="UP001066276"/>
    </source>
</evidence>
<organism evidence="1 2">
    <name type="scientific">Pleurodeles waltl</name>
    <name type="common">Iberian ribbed newt</name>
    <dbReference type="NCBI Taxonomy" id="8319"/>
    <lineage>
        <taxon>Eukaryota</taxon>
        <taxon>Metazoa</taxon>
        <taxon>Chordata</taxon>
        <taxon>Craniata</taxon>
        <taxon>Vertebrata</taxon>
        <taxon>Euteleostomi</taxon>
        <taxon>Amphibia</taxon>
        <taxon>Batrachia</taxon>
        <taxon>Caudata</taxon>
        <taxon>Salamandroidea</taxon>
        <taxon>Salamandridae</taxon>
        <taxon>Pleurodelinae</taxon>
        <taxon>Pleurodeles</taxon>
    </lineage>
</organism>
<protein>
    <submittedName>
        <fullName evidence="1">Uncharacterized protein</fullName>
    </submittedName>
</protein>
<dbReference type="Proteomes" id="UP001066276">
    <property type="component" value="Chromosome 4_2"/>
</dbReference>
<dbReference type="AlphaFoldDB" id="A0AAV7STY4"/>
<comment type="caution">
    <text evidence="1">The sequence shown here is derived from an EMBL/GenBank/DDBJ whole genome shotgun (WGS) entry which is preliminary data.</text>
</comment>
<dbReference type="EMBL" id="JANPWB010000008">
    <property type="protein sequence ID" value="KAJ1167605.1"/>
    <property type="molecule type" value="Genomic_DNA"/>
</dbReference>
<accession>A0AAV7STY4</accession>
<keyword evidence="2" id="KW-1185">Reference proteome</keyword>
<sequence>MLRAGASGGAEGRVSWQWSIRLGVVLCWVGAARGVAWTACALLERDRGPMEAPKEVWRWLELWDKAPPRVPGRASLGSERVYNTNKMGTSLTSAGEDHLRIEVQKDGTMAVVCLNPALELVRVVREPESGTPMGEDAG</sequence>
<evidence type="ECO:0000313" key="1">
    <source>
        <dbReference type="EMBL" id="KAJ1167605.1"/>
    </source>
</evidence>
<proteinExistence type="predicted"/>
<reference evidence="1" key="1">
    <citation type="journal article" date="2022" name="bioRxiv">
        <title>Sequencing and chromosome-scale assembly of the giantPleurodeles waltlgenome.</title>
        <authorList>
            <person name="Brown T."/>
            <person name="Elewa A."/>
            <person name="Iarovenko S."/>
            <person name="Subramanian E."/>
            <person name="Araus A.J."/>
            <person name="Petzold A."/>
            <person name="Susuki M."/>
            <person name="Suzuki K.-i.T."/>
            <person name="Hayashi T."/>
            <person name="Toyoda A."/>
            <person name="Oliveira C."/>
            <person name="Osipova E."/>
            <person name="Leigh N.D."/>
            <person name="Simon A."/>
            <person name="Yun M.H."/>
        </authorList>
    </citation>
    <scope>NUCLEOTIDE SEQUENCE</scope>
    <source>
        <strain evidence="1">20211129_DDA</strain>
        <tissue evidence="1">Liver</tissue>
    </source>
</reference>
<gene>
    <name evidence="1" type="ORF">NDU88_007994</name>
</gene>
<name>A0AAV7STY4_PLEWA</name>